<dbReference type="Gene3D" id="2.60.120.10">
    <property type="entry name" value="Jelly Rolls"/>
    <property type="match status" value="1"/>
</dbReference>
<dbReference type="InterPro" id="IPR014710">
    <property type="entry name" value="RmlC-like_jellyroll"/>
</dbReference>
<dbReference type="InterPro" id="IPR014500">
    <property type="entry name" value="UCP019307_cupin"/>
</dbReference>
<dbReference type="SUPFAM" id="SSF51182">
    <property type="entry name" value="RmlC-like cupins"/>
    <property type="match status" value="1"/>
</dbReference>
<comment type="caution">
    <text evidence="2">The sequence shown here is derived from an EMBL/GenBank/DDBJ whole genome shotgun (WGS) entry which is preliminary data.</text>
</comment>
<reference evidence="2 3" key="1">
    <citation type="journal article" date="2015" name="Genome Announc.">
        <title>Genome Assemblies of Three Soil-Associated Devosia species: D. insulae, D. limi, and D. soli.</title>
        <authorList>
            <person name="Hassan Y.I."/>
            <person name="Lepp D."/>
            <person name="Zhou T."/>
        </authorList>
    </citation>
    <scope>NUCLEOTIDE SEQUENCE [LARGE SCALE GENOMIC DNA]</scope>
    <source>
        <strain evidence="2 3">DS-56</strain>
    </source>
</reference>
<dbReference type="RefSeq" id="WP_069910980.1">
    <property type="nucleotide sequence ID" value="NZ_LAJE02000257.1"/>
</dbReference>
<dbReference type="OrthoDB" id="9791759at2"/>
<proteinExistence type="predicted"/>
<dbReference type="Pfam" id="PF00190">
    <property type="entry name" value="Cupin_1"/>
    <property type="match status" value="1"/>
</dbReference>
<protein>
    <recommendedName>
        <fullName evidence="1">Cupin type-1 domain-containing protein</fullName>
    </recommendedName>
</protein>
<feature type="domain" description="Cupin type-1" evidence="1">
    <location>
        <begin position="54"/>
        <end position="116"/>
    </location>
</feature>
<name>A0A1E5XMT0_9HYPH</name>
<evidence type="ECO:0000313" key="2">
    <source>
        <dbReference type="EMBL" id="OEO29794.1"/>
    </source>
</evidence>
<keyword evidence="3" id="KW-1185">Reference proteome</keyword>
<evidence type="ECO:0000259" key="1">
    <source>
        <dbReference type="Pfam" id="PF00190"/>
    </source>
</evidence>
<sequence length="187" mass="20551">MSKTTPEQHWSKPVGMLPNSRFPLLVHRGGISGGGEAAVLARFRSNGWLNNWRYPGVYTYPHFHSTTHECLGVAVGWMEVALFGKGGIRVRVSAGDVIVMPAGVSHAMVDHSDDVMLIGGYPDGRDWDNMQEDHLSEEGRRAAVKRIMMLPIPTRDPVTGEAMAEWIDAPSSVDADLNDFRDGLDPV</sequence>
<dbReference type="Proteomes" id="UP000095463">
    <property type="component" value="Unassembled WGS sequence"/>
</dbReference>
<dbReference type="PANTHER" id="PTHR36448:SF2">
    <property type="entry name" value="CUPIN TYPE-1 DOMAIN-CONTAINING PROTEIN"/>
    <property type="match status" value="1"/>
</dbReference>
<gene>
    <name evidence="2" type="ORF">VW23_001745</name>
</gene>
<dbReference type="InterPro" id="IPR047121">
    <property type="entry name" value="YjiB-like"/>
</dbReference>
<dbReference type="PANTHER" id="PTHR36448">
    <property type="entry name" value="BLR7373 PROTEIN"/>
    <property type="match status" value="1"/>
</dbReference>
<dbReference type="EMBL" id="LAJE02000257">
    <property type="protein sequence ID" value="OEO29794.1"/>
    <property type="molecule type" value="Genomic_DNA"/>
</dbReference>
<dbReference type="AlphaFoldDB" id="A0A1E5XMT0"/>
<dbReference type="InterPro" id="IPR006045">
    <property type="entry name" value="Cupin_1"/>
</dbReference>
<accession>A0A1E5XMT0</accession>
<organism evidence="2 3">
    <name type="scientific">Devosia insulae DS-56</name>
    <dbReference type="NCBI Taxonomy" id="1116389"/>
    <lineage>
        <taxon>Bacteria</taxon>
        <taxon>Pseudomonadati</taxon>
        <taxon>Pseudomonadota</taxon>
        <taxon>Alphaproteobacteria</taxon>
        <taxon>Hyphomicrobiales</taxon>
        <taxon>Devosiaceae</taxon>
        <taxon>Devosia</taxon>
    </lineage>
</organism>
<dbReference type="CDD" id="cd02219">
    <property type="entry name" value="cupin_YjlB-like"/>
    <property type="match status" value="1"/>
</dbReference>
<dbReference type="InterPro" id="IPR011051">
    <property type="entry name" value="RmlC_Cupin_sf"/>
</dbReference>
<evidence type="ECO:0000313" key="3">
    <source>
        <dbReference type="Proteomes" id="UP000095463"/>
    </source>
</evidence>
<dbReference type="PIRSF" id="PIRSF019307">
    <property type="entry name" value="UCP019307"/>
    <property type="match status" value="1"/>
</dbReference>